<dbReference type="OrthoDB" id="7208816at2"/>
<comment type="caution">
    <text evidence="6">The sequence shown here is derived from an EMBL/GenBank/DDBJ whole genome shotgun (WGS) entry which is preliminary data.</text>
</comment>
<dbReference type="RefSeq" id="WP_068332969.1">
    <property type="nucleotide sequence ID" value="NZ_LQBP01000002.1"/>
</dbReference>
<feature type="region of interest" description="Disordered" evidence="3">
    <location>
        <begin position="571"/>
        <end position="597"/>
    </location>
</feature>
<feature type="domain" description="Poly-beta-hydroxybutyrate polymerase N-terminal" evidence="4">
    <location>
        <begin position="106"/>
        <end position="275"/>
    </location>
</feature>
<keyword evidence="7" id="KW-1185">Reference proteome</keyword>
<gene>
    <name evidence="6" type="ORF">AVO44_04055</name>
</gene>
<feature type="region of interest" description="Disordered" evidence="3">
    <location>
        <begin position="1"/>
        <end position="30"/>
    </location>
</feature>
<evidence type="ECO:0000259" key="5">
    <source>
        <dbReference type="Pfam" id="PF12551"/>
    </source>
</evidence>
<evidence type="ECO:0000313" key="6">
    <source>
        <dbReference type="EMBL" id="KUJ81054.1"/>
    </source>
</evidence>
<dbReference type="InterPro" id="IPR029058">
    <property type="entry name" value="AB_hydrolase_fold"/>
</dbReference>
<dbReference type="EMBL" id="LQBP01000002">
    <property type="protein sequence ID" value="KUJ81054.1"/>
    <property type="molecule type" value="Genomic_DNA"/>
</dbReference>
<dbReference type="Gene3D" id="3.40.50.1820">
    <property type="entry name" value="alpha/beta hydrolase"/>
    <property type="match status" value="1"/>
</dbReference>
<dbReference type="InterPro" id="IPR051321">
    <property type="entry name" value="PHA/PHB_synthase"/>
</dbReference>
<accession>A0A0X3TZS7</accession>
<dbReference type="AlphaFoldDB" id="A0A0X3TZS7"/>
<organism evidence="6 7">
    <name type="scientific">Ruegeria profundi</name>
    <dbReference type="NCBI Taxonomy" id="1685378"/>
    <lineage>
        <taxon>Bacteria</taxon>
        <taxon>Pseudomonadati</taxon>
        <taxon>Pseudomonadota</taxon>
        <taxon>Alphaproteobacteria</taxon>
        <taxon>Rhodobacterales</taxon>
        <taxon>Roseobacteraceae</taxon>
        <taxon>Ruegeria</taxon>
    </lineage>
</organism>
<keyword evidence="2" id="KW-0012">Acyltransferase</keyword>
<sequence>MTELPPGKPIAEDKTTRAAPDPGTGGHPYEKLDRAMRAAMARATAGVSPHSIMATWMDWALHLSRSPGRQFELVEHAAKNTAKLSEYASKLAAGSKPTPPFETRTQDHRFSDKGWQKAPFSLWQQAFLSTQDWWQAATDSMPGIAPRDAERAQFQVRQALDLVSPSNFPWSNPEIIRRTMQTGGRNLIEGSAHFLEDFTHAVTQKHDLPPKGYELGTDLAATPGKVVYRNALFELIQYAPTTNSVQAEPILFVPAWIMKYYVLDLSTENSMVSYLVDQGFTVFMISWINPTADQADLSLEDYRLNGVMAAIDAISKFVPGQKIHINGYCLGGTLLAIAAAVMQRDGDDRLASITLMAAQVDFAEAGELLLFIDDSQVAFVEDLMWLQGCLDRPQMARTFTTIRAEDLIYARAVRRYFLGEADLPTDLTVWNNDTTRMPARMHSEYLRGLFLENRLSAGRFAVEGRVVALKDIRVPMFVVGTESDHIAPWRSVYKIRLFTDGDLTFVLTNGGHNGGILSEPGHKNRHYRQDHRAADALYISPDEWFENAKVRQGSWWPAMADWLKLHSTGEAKPPLMGGERRSANKLPDAPGSYVHQT</sequence>
<dbReference type="PANTHER" id="PTHR36837">
    <property type="entry name" value="POLY(3-HYDROXYALKANOATE) POLYMERASE SUBUNIT PHAC"/>
    <property type="match status" value="1"/>
</dbReference>
<dbReference type="Pfam" id="PF12551">
    <property type="entry name" value="PHBC_N"/>
    <property type="match status" value="1"/>
</dbReference>
<dbReference type="Proteomes" id="UP000053690">
    <property type="component" value="Unassembled WGS sequence"/>
</dbReference>
<evidence type="ECO:0000259" key="4">
    <source>
        <dbReference type="Pfam" id="PF07167"/>
    </source>
</evidence>
<name>A0A0X3TZS7_9RHOB</name>
<evidence type="ECO:0000256" key="2">
    <source>
        <dbReference type="ARBA" id="ARBA00023315"/>
    </source>
</evidence>
<proteinExistence type="predicted"/>
<feature type="domain" description="Poly-beta-hydroxybutyrate polymerase N-terminal" evidence="5">
    <location>
        <begin position="27"/>
        <end position="69"/>
    </location>
</feature>
<evidence type="ECO:0000256" key="1">
    <source>
        <dbReference type="ARBA" id="ARBA00022679"/>
    </source>
</evidence>
<dbReference type="Pfam" id="PF07167">
    <property type="entry name" value="PhaC_N"/>
    <property type="match status" value="1"/>
</dbReference>
<dbReference type="GO" id="GO:0016746">
    <property type="term" value="F:acyltransferase activity"/>
    <property type="evidence" value="ECO:0007669"/>
    <property type="project" value="UniProtKB-KW"/>
</dbReference>
<evidence type="ECO:0000256" key="3">
    <source>
        <dbReference type="SAM" id="MobiDB-lite"/>
    </source>
</evidence>
<dbReference type="GO" id="GO:0042619">
    <property type="term" value="P:poly-hydroxybutyrate biosynthetic process"/>
    <property type="evidence" value="ECO:0007669"/>
    <property type="project" value="InterPro"/>
</dbReference>
<protein>
    <submittedName>
        <fullName evidence="6">Poly-beta-hydroxybutyrate polymerase</fullName>
    </submittedName>
</protein>
<dbReference type="STRING" id="1685378.AVO44_04055"/>
<dbReference type="InterPro" id="IPR022211">
    <property type="entry name" value="PHBC_N"/>
</dbReference>
<feature type="region of interest" description="Disordered" evidence="3">
    <location>
        <begin position="90"/>
        <end position="110"/>
    </location>
</feature>
<keyword evidence="1" id="KW-0808">Transferase</keyword>
<dbReference type="PANTHER" id="PTHR36837:SF5">
    <property type="entry name" value="POLY-3-HYDROXYBUTYRATE SYNTHASE"/>
    <property type="match status" value="1"/>
</dbReference>
<dbReference type="InterPro" id="IPR010941">
    <property type="entry name" value="PhaC_N"/>
</dbReference>
<reference evidence="7" key="1">
    <citation type="submission" date="2015-12" db="EMBL/GenBank/DDBJ databases">
        <authorList>
            <person name="Zhang G."/>
            <person name="Stingl U."/>
        </authorList>
    </citation>
    <scope>NUCLEOTIDE SEQUENCE [LARGE SCALE GENOMIC DNA]</scope>
    <source>
        <strain evidence="7">ZGT108</strain>
    </source>
</reference>
<dbReference type="SUPFAM" id="SSF53474">
    <property type="entry name" value="alpha/beta-Hydrolases"/>
    <property type="match status" value="1"/>
</dbReference>
<evidence type="ECO:0000313" key="7">
    <source>
        <dbReference type="Proteomes" id="UP000053690"/>
    </source>
</evidence>